<dbReference type="Proteomes" id="UP000535491">
    <property type="component" value="Unassembled WGS sequence"/>
</dbReference>
<keyword evidence="4 7" id="KW-1133">Transmembrane helix</keyword>
<dbReference type="HAMAP" id="MF_00910">
    <property type="entry name" value="FtsL"/>
    <property type="match status" value="1"/>
</dbReference>
<evidence type="ECO:0000256" key="4">
    <source>
        <dbReference type="ARBA" id="ARBA00022989"/>
    </source>
</evidence>
<evidence type="ECO:0000256" key="2">
    <source>
        <dbReference type="ARBA" id="ARBA00022618"/>
    </source>
</evidence>
<evidence type="ECO:0000313" key="11">
    <source>
        <dbReference type="Proteomes" id="UP000535491"/>
    </source>
</evidence>
<evidence type="ECO:0000256" key="5">
    <source>
        <dbReference type="ARBA" id="ARBA00023136"/>
    </source>
</evidence>
<name>A0A7W2A8J7_9BACL</name>
<keyword evidence="5 7" id="KW-0472">Membrane</keyword>
<protein>
    <recommendedName>
        <fullName evidence="7 8">Cell division protein FtsL</fullName>
    </recommendedName>
</protein>
<dbReference type="GO" id="GO:0043093">
    <property type="term" value="P:FtsZ-dependent cytokinesis"/>
    <property type="evidence" value="ECO:0007669"/>
    <property type="project" value="UniProtKB-UniRule"/>
</dbReference>
<dbReference type="GO" id="GO:0032153">
    <property type="term" value="C:cell division site"/>
    <property type="evidence" value="ECO:0007669"/>
    <property type="project" value="UniProtKB-UniRule"/>
</dbReference>
<dbReference type="RefSeq" id="WP_181751496.1">
    <property type="nucleotide sequence ID" value="NZ_JACEIQ010000006.1"/>
</dbReference>
<keyword evidence="11" id="KW-1185">Reference proteome</keyword>
<comment type="similarity">
    <text evidence="7">Belongs to the FtsL family.</text>
</comment>
<evidence type="ECO:0000256" key="6">
    <source>
        <dbReference type="ARBA" id="ARBA00023306"/>
    </source>
</evidence>
<evidence type="ECO:0000256" key="7">
    <source>
        <dbReference type="HAMAP-Rule" id="MF_00910"/>
    </source>
</evidence>
<comment type="function">
    <text evidence="7">Essential cell division protein.</text>
</comment>
<evidence type="ECO:0000256" key="1">
    <source>
        <dbReference type="ARBA" id="ARBA00022475"/>
    </source>
</evidence>
<keyword evidence="1 7" id="KW-1003">Cell membrane</keyword>
<organism evidence="10 11">
    <name type="scientific">Paenactinomyces guangxiensis</name>
    <dbReference type="NCBI Taxonomy" id="1490290"/>
    <lineage>
        <taxon>Bacteria</taxon>
        <taxon>Bacillati</taxon>
        <taxon>Bacillota</taxon>
        <taxon>Bacilli</taxon>
        <taxon>Bacillales</taxon>
        <taxon>Thermoactinomycetaceae</taxon>
        <taxon>Paenactinomyces</taxon>
    </lineage>
</organism>
<sequence length="122" mass="13528">MREARGNVAVARSLSAPASAVRPKREKKPLLKGFTVGEKLLYLFSIFICVALAIAVISRYVAITELNVAVHKTEKKIEETKKVNENLRTKKEELGSTERISKFAESKGLKLKPPKVLPSVQP</sequence>
<evidence type="ECO:0000313" key="10">
    <source>
        <dbReference type="EMBL" id="MBA4494254.1"/>
    </source>
</evidence>
<dbReference type="AlphaFoldDB" id="A0A7W2A8J7"/>
<dbReference type="InterPro" id="IPR011922">
    <property type="entry name" value="Cell_div_FtsL"/>
</dbReference>
<accession>A0A7W2A8J7</accession>
<dbReference type="EMBL" id="JACEIQ010000006">
    <property type="protein sequence ID" value="MBA4494254.1"/>
    <property type="molecule type" value="Genomic_DNA"/>
</dbReference>
<dbReference type="NCBIfam" id="TIGR02209">
    <property type="entry name" value="ftsL_broad"/>
    <property type="match status" value="1"/>
</dbReference>
<keyword evidence="3 7" id="KW-0812">Transmembrane</keyword>
<reference evidence="10 11" key="1">
    <citation type="submission" date="2020-07" db="EMBL/GenBank/DDBJ databases">
        <authorList>
            <person name="Feng H."/>
        </authorList>
    </citation>
    <scope>NUCLEOTIDE SEQUENCE [LARGE SCALE GENOMIC DNA]</scope>
    <source>
        <strain evidence="11">s-10</strain>
    </source>
</reference>
<gene>
    <name evidence="7 10" type="primary">ftsL</name>
    <name evidence="10" type="ORF">H1191_08045</name>
</gene>
<comment type="subcellular location">
    <subcellularLocation>
        <location evidence="7">Cell membrane</location>
        <topology evidence="7">Single-pass type II membrane protein</topology>
    </subcellularLocation>
    <text evidence="7">Localizes to the division septum where it forms a ring structure.</text>
</comment>
<keyword evidence="2 7" id="KW-0132">Cell division</keyword>
<feature type="coiled-coil region" evidence="9">
    <location>
        <begin position="63"/>
        <end position="97"/>
    </location>
</feature>
<proteinExistence type="inferred from homology"/>
<feature type="transmembrane region" description="Helical" evidence="7">
    <location>
        <begin position="40"/>
        <end position="62"/>
    </location>
</feature>
<keyword evidence="6 7" id="KW-0131">Cell cycle</keyword>
<dbReference type="GO" id="GO:0005886">
    <property type="term" value="C:plasma membrane"/>
    <property type="evidence" value="ECO:0007669"/>
    <property type="project" value="UniProtKB-SubCell"/>
</dbReference>
<keyword evidence="9" id="KW-0175">Coiled coil</keyword>
<evidence type="ECO:0000256" key="9">
    <source>
        <dbReference type="SAM" id="Coils"/>
    </source>
</evidence>
<evidence type="ECO:0000256" key="8">
    <source>
        <dbReference type="NCBIfam" id="TIGR02209"/>
    </source>
</evidence>
<comment type="caution">
    <text evidence="10">The sequence shown here is derived from an EMBL/GenBank/DDBJ whole genome shotgun (WGS) entry which is preliminary data.</text>
</comment>
<evidence type="ECO:0000256" key="3">
    <source>
        <dbReference type="ARBA" id="ARBA00022692"/>
    </source>
</evidence>